<reference evidence="16 17" key="1">
    <citation type="submission" date="2019-08" db="EMBL/GenBank/DDBJ databases">
        <authorList>
            <person name="Karlyshev A.V."/>
        </authorList>
    </citation>
    <scope>NUCLEOTIDE SEQUENCE [LARGE SCALE GENOMIC DNA]</scope>
    <source>
        <strain evidence="16 17">Alg18-2.2</strain>
    </source>
</reference>
<evidence type="ECO:0000259" key="15">
    <source>
        <dbReference type="PROSITE" id="PS50110"/>
    </source>
</evidence>
<dbReference type="Pfam" id="PF00360">
    <property type="entry name" value="PHY"/>
    <property type="match status" value="1"/>
</dbReference>
<dbReference type="SUPFAM" id="SSF55781">
    <property type="entry name" value="GAF domain-like"/>
    <property type="match status" value="2"/>
</dbReference>
<accession>A0A5C8KSM0</accession>
<keyword evidence="8" id="KW-0418">Kinase</keyword>
<evidence type="ECO:0000256" key="1">
    <source>
        <dbReference type="ARBA" id="ARBA00000085"/>
    </source>
</evidence>
<dbReference type="Gene3D" id="3.30.450.270">
    <property type="match status" value="1"/>
</dbReference>
<name>A0A5C8KSM0_9GAMM</name>
<dbReference type="Proteomes" id="UP000321248">
    <property type="component" value="Unassembled WGS sequence"/>
</dbReference>
<dbReference type="GO" id="GO:0006355">
    <property type="term" value="P:regulation of DNA-templated transcription"/>
    <property type="evidence" value="ECO:0007669"/>
    <property type="project" value="InterPro"/>
</dbReference>
<keyword evidence="17" id="KW-1185">Reference proteome</keyword>
<feature type="modified residue" description="4-aspartylphosphate" evidence="12">
    <location>
        <position position="788"/>
    </location>
</feature>
<keyword evidence="9" id="KW-0067">ATP-binding</keyword>
<dbReference type="PROSITE" id="PS50110">
    <property type="entry name" value="RESPONSE_REGULATORY"/>
    <property type="match status" value="1"/>
</dbReference>
<evidence type="ECO:0000259" key="14">
    <source>
        <dbReference type="PROSITE" id="PS50046"/>
    </source>
</evidence>
<organism evidence="16 17">
    <name type="scientific">Alkalisalibacterium limincola</name>
    <dbReference type="NCBI Taxonomy" id="2699169"/>
    <lineage>
        <taxon>Bacteria</taxon>
        <taxon>Pseudomonadati</taxon>
        <taxon>Pseudomonadota</taxon>
        <taxon>Gammaproteobacteria</taxon>
        <taxon>Lysobacterales</taxon>
        <taxon>Lysobacteraceae</taxon>
        <taxon>Alkalisalibacterium</taxon>
    </lineage>
</organism>
<dbReference type="InterPro" id="IPR009219">
    <property type="entry name" value="Bactrphtchr_CheY"/>
</dbReference>
<feature type="region of interest" description="Disordered" evidence="13">
    <location>
        <begin position="850"/>
        <end position="870"/>
    </location>
</feature>
<feature type="domain" description="Response regulatory" evidence="15">
    <location>
        <begin position="738"/>
        <end position="849"/>
    </location>
</feature>
<evidence type="ECO:0000256" key="10">
    <source>
        <dbReference type="ARBA" id="ARBA00022991"/>
    </source>
</evidence>
<dbReference type="SMART" id="SM00065">
    <property type="entry name" value="GAF"/>
    <property type="match status" value="1"/>
</dbReference>
<dbReference type="InterPro" id="IPR035965">
    <property type="entry name" value="PAS-like_dom_sf"/>
</dbReference>
<dbReference type="InterPro" id="IPR011006">
    <property type="entry name" value="CheY-like_superfamily"/>
</dbReference>
<dbReference type="SUPFAM" id="SSF55785">
    <property type="entry name" value="PYP-like sensor domain (PAS domain)"/>
    <property type="match status" value="1"/>
</dbReference>
<feature type="domain" description="Phytochrome chromophore attachment site" evidence="14">
    <location>
        <begin position="149"/>
        <end position="306"/>
    </location>
</feature>
<dbReference type="InterPro" id="IPR013515">
    <property type="entry name" value="Phytochrome_cen-reg"/>
</dbReference>
<protein>
    <recommendedName>
        <fullName evidence="2">histidine kinase</fullName>
        <ecNumber evidence="2">2.7.13.3</ecNumber>
    </recommendedName>
</protein>
<keyword evidence="7" id="KW-0547">Nucleotide-binding</keyword>
<dbReference type="Gene3D" id="3.30.450.40">
    <property type="match status" value="1"/>
</dbReference>
<dbReference type="InterPro" id="IPR029016">
    <property type="entry name" value="GAF-like_dom_sf"/>
</dbReference>
<dbReference type="InterPro" id="IPR036890">
    <property type="entry name" value="HATPase_C_sf"/>
</dbReference>
<dbReference type="Pfam" id="PF08446">
    <property type="entry name" value="PAS_2"/>
    <property type="match status" value="1"/>
</dbReference>
<evidence type="ECO:0000256" key="11">
    <source>
        <dbReference type="ARBA" id="ARBA00023170"/>
    </source>
</evidence>
<evidence type="ECO:0000256" key="7">
    <source>
        <dbReference type="ARBA" id="ARBA00022741"/>
    </source>
</evidence>
<dbReference type="OrthoDB" id="9808408at2"/>
<sequence>MNSRQHHMTADRDCDNAPIQFSGAIQPHGYLIACSMPGWIVRHVSVNVAGFLGMPVASMLGKSLDTLLPEELMHSLGNAATTVMMEPGSQQRIAEGQLGTQRVRCDVCVYRSGALLHIEIEPNEANPLRGHDPLALAQGMITRLAGTTGLDEFHDRAVQQVRAMTGFDRVMIYRFLHDGSGKVIAESRRSGMESYLGLHYPASDIPQPARELYRRNRLRCIEDANYTPVPIEPRVDEQGRPLDLSQTGLRSVAPVHLEYLRNMGVGASMSVSVMCNGRLWGLIACHHRSARRVPMDMRSAADLFGMFFSMQVAVREDARDRDYEIRARVLHEELIHALGRDANPADALARRLGMLRRMVPCDGVGAWIAGRWLGEGSTPPAAALPALVEALAAKGTREVIATHALSSLLPEASAWAERCSGVMALPVSTTPGDYLLLFRRELPRSITWAGDPNTPFQTDPETGKLSPRRSFEAWKQEVRGQSAAWSHAELRVGERLRVALLEHVLRSAEANSEQQRISSERQGLLVAELNHRVKNLLALMQSLVMSSHDSAENLHEFVENLEGRIRALAFAHDQITPRSNNEARLRALVESELMPYRQGQRRIEIEGPPVVLDNRSGPALALVLHEMTTNAVKYGALSVDTGHLRVAWRVDEEKCCHIEWTERGGPEVQPPHHEGFGSTLIRRSIPFELRGEVKVDYLPEGVHAVFSLPGDHLRVDTVDDRATEAIKAPSGGLAGQPTVLLVEDNMLIALDTEHVLQRLGAAQVEVAGNVVDALEILSHVSVDAAVLDVNLGDETSLAIADALHSRGTPFVFATGYHDRAMIPRNHAGVPVIRKPFTPDSLSESLRLAIGARPPDAGDGPHVAPGSDAVN</sequence>
<dbReference type="InterPro" id="IPR011102">
    <property type="entry name" value="Sig_transdc_His_kinase_HWE"/>
</dbReference>
<dbReference type="Gene3D" id="3.30.450.20">
    <property type="entry name" value="PAS domain"/>
    <property type="match status" value="1"/>
</dbReference>
<dbReference type="GO" id="GO:0005524">
    <property type="term" value="F:ATP binding"/>
    <property type="evidence" value="ECO:0007669"/>
    <property type="project" value="UniProtKB-KW"/>
</dbReference>
<dbReference type="InterPro" id="IPR043150">
    <property type="entry name" value="Phytochrome_PHY_sf"/>
</dbReference>
<dbReference type="SMART" id="SM00911">
    <property type="entry name" value="HWE_HK"/>
    <property type="match status" value="1"/>
</dbReference>
<dbReference type="InterPro" id="IPR016132">
    <property type="entry name" value="Phyto_chromo_attachment"/>
</dbReference>
<gene>
    <name evidence="16" type="ORF">FU658_08800</name>
</gene>
<dbReference type="PANTHER" id="PTHR41523:SF8">
    <property type="entry name" value="ETHYLENE RESPONSE SENSOR PROTEIN"/>
    <property type="match status" value="1"/>
</dbReference>
<dbReference type="PANTHER" id="PTHR41523">
    <property type="entry name" value="TWO-COMPONENT SYSTEM SENSOR PROTEIN"/>
    <property type="match status" value="1"/>
</dbReference>
<evidence type="ECO:0000256" key="13">
    <source>
        <dbReference type="SAM" id="MobiDB-lite"/>
    </source>
</evidence>
<evidence type="ECO:0000313" key="17">
    <source>
        <dbReference type="Proteomes" id="UP000321248"/>
    </source>
</evidence>
<keyword evidence="11" id="KW-0675">Receptor</keyword>
<keyword evidence="4 12" id="KW-0597">Phosphoprotein</keyword>
<evidence type="ECO:0000256" key="12">
    <source>
        <dbReference type="PROSITE-ProRule" id="PRU00169"/>
    </source>
</evidence>
<dbReference type="InterPro" id="IPR003018">
    <property type="entry name" value="GAF"/>
</dbReference>
<evidence type="ECO:0000256" key="8">
    <source>
        <dbReference type="ARBA" id="ARBA00022777"/>
    </source>
</evidence>
<comment type="catalytic activity">
    <reaction evidence="1">
        <text>ATP + protein L-histidine = ADP + protein N-phospho-L-histidine.</text>
        <dbReference type="EC" id="2.7.13.3"/>
    </reaction>
</comment>
<dbReference type="GO" id="GO:0004673">
    <property type="term" value="F:protein histidine kinase activity"/>
    <property type="evidence" value="ECO:0007669"/>
    <property type="project" value="UniProtKB-EC"/>
</dbReference>
<dbReference type="GO" id="GO:0009881">
    <property type="term" value="F:photoreceptor activity"/>
    <property type="evidence" value="ECO:0007669"/>
    <property type="project" value="UniProtKB-KW"/>
</dbReference>
<keyword evidence="5" id="KW-0716">Sensory transduction</keyword>
<dbReference type="InterPro" id="IPR013654">
    <property type="entry name" value="PAS_2"/>
</dbReference>
<dbReference type="Gene3D" id="3.30.565.10">
    <property type="entry name" value="Histidine kinase-like ATPase, C-terminal domain"/>
    <property type="match status" value="1"/>
</dbReference>
<dbReference type="GO" id="GO:0000160">
    <property type="term" value="P:phosphorelay signal transduction system"/>
    <property type="evidence" value="ECO:0007669"/>
    <property type="project" value="InterPro"/>
</dbReference>
<evidence type="ECO:0000256" key="6">
    <source>
        <dbReference type="ARBA" id="ARBA00022679"/>
    </source>
</evidence>
<keyword evidence="6" id="KW-0808">Transferase</keyword>
<dbReference type="Gene3D" id="3.40.50.2300">
    <property type="match status" value="1"/>
</dbReference>
<dbReference type="Pfam" id="PF00072">
    <property type="entry name" value="Response_reg"/>
    <property type="match status" value="1"/>
</dbReference>
<dbReference type="InterPro" id="IPR001789">
    <property type="entry name" value="Sig_transdc_resp-reg_receiver"/>
</dbReference>
<dbReference type="InterPro" id="IPR001294">
    <property type="entry name" value="Phytochrome"/>
</dbReference>
<dbReference type="PRINTS" id="PR01033">
    <property type="entry name" value="PHYTOCHROME"/>
</dbReference>
<keyword evidence="3" id="KW-0600">Photoreceptor protein</keyword>
<dbReference type="PIRSF" id="PIRSF036397">
    <property type="entry name" value="Bactrphtchrm_rec"/>
    <property type="match status" value="1"/>
</dbReference>
<dbReference type="EC" id="2.7.13.3" evidence="2"/>
<evidence type="ECO:0000256" key="5">
    <source>
        <dbReference type="ARBA" id="ARBA00022606"/>
    </source>
</evidence>
<dbReference type="SMART" id="SM00448">
    <property type="entry name" value="REC"/>
    <property type="match status" value="1"/>
</dbReference>
<dbReference type="EMBL" id="VRTS01000005">
    <property type="protein sequence ID" value="TXK62322.1"/>
    <property type="molecule type" value="Genomic_DNA"/>
</dbReference>
<dbReference type="AlphaFoldDB" id="A0A5C8KSM0"/>
<evidence type="ECO:0000256" key="3">
    <source>
        <dbReference type="ARBA" id="ARBA00022543"/>
    </source>
</evidence>
<evidence type="ECO:0000313" key="16">
    <source>
        <dbReference type="EMBL" id="TXK62322.1"/>
    </source>
</evidence>
<dbReference type="Pfam" id="PF07536">
    <property type="entry name" value="HWE_HK"/>
    <property type="match status" value="1"/>
</dbReference>
<dbReference type="PROSITE" id="PS50046">
    <property type="entry name" value="PHYTOCHROME_2"/>
    <property type="match status" value="1"/>
</dbReference>
<evidence type="ECO:0000256" key="9">
    <source>
        <dbReference type="ARBA" id="ARBA00022840"/>
    </source>
</evidence>
<evidence type="ECO:0000256" key="4">
    <source>
        <dbReference type="ARBA" id="ARBA00022553"/>
    </source>
</evidence>
<comment type="caution">
    <text evidence="16">The sequence shown here is derived from an EMBL/GenBank/DDBJ whole genome shotgun (WGS) entry which is preliminary data.</text>
</comment>
<dbReference type="RefSeq" id="WP_147891741.1">
    <property type="nucleotide sequence ID" value="NZ_VRTS01000005.1"/>
</dbReference>
<dbReference type="GO" id="GO:0009584">
    <property type="term" value="P:detection of visible light"/>
    <property type="evidence" value="ECO:0007669"/>
    <property type="project" value="InterPro"/>
</dbReference>
<dbReference type="SUPFAM" id="SSF52172">
    <property type="entry name" value="CheY-like"/>
    <property type="match status" value="1"/>
</dbReference>
<evidence type="ECO:0000256" key="2">
    <source>
        <dbReference type="ARBA" id="ARBA00012438"/>
    </source>
</evidence>
<proteinExistence type="predicted"/>
<dbReference type="Pfam" id="PF01590">
    <property type="entry name" value="GAF"/>
    <property type="match status" value="1"/>
</dbReference>
<keyword evidence="10" id="KW-0157">Chromophore</keyword>